<feature type="transmembrane region" description="Helical" evidence="7">
    <location>
        <begin position="235"/>
        <end position="257"/>
    </location>
</feature>
<dbReference type="PIRSF" id="PIRSF017804">
    <property type="entry name" value="Secretion_EccD1"/>
    <property type="match status" value="1"/>
</dbReference>
<feature type="transmembrane region" description="Helical" evidence="7">
    <location>
        <begin position="147"/>
        <end position="167"/>
    </location>
</feature>
<evidence type="ECO:0000256" key="1">
    <source>
        <dbReference type="ARBA" id="ARBA00004651"/>
    </source>
</evidence>
<accession>A0A117MPT4</accession>
<feature type="transmembrane region" description="Helical" evidence="7">
    <location>
        <begin position="179"/>
        <end position="198"/>
    </location>
</feature>
<evidence type="ECO:0000256" key="5">
    <source>
        <dbReference type="ARBA" id="ARBA00022989"/>
    </source>
</evidence>
<evidence type="ECO:0000256" key="4">
    <source>
        <dbReference type="ARBA" id="ARBA00022692"/>
    </source>
</evidence>
<evidence type="ECO:0000256" key="3">
    <source>
        <dbReference type="ARBA" id="ARBA00022475"/>
    </source>
</evidence>
<keyword evidence="3" id="KW-1003">Cell membrane</keyword>
<proteinExistence type="inferred from homology"/>
<keyword evidence="5 7" id="KW-1133">Transmembrane helix</keyword>
<dbReference type="Proteomes" id="UP000053244">
    <property type="component" value="Unassembled WGS sequence"/>
</dbReference>
<dbReference type="Pfam" id="PF19053">
    <property type="entry name" value="EccD"/>
    <property type="match status" value="1"/>
</dbReference>
<dbReference type="Pfam" id="PF08817">
    <property type="entry name" value="YukD"/>
    <property type="match status" value="1"/>
</dbReference>
<keyword evidence="10" id="KW-1185">Reference proteome</keyword>
<feature type="transmembrane region" description="Helical" evidence="7">
    <location>
        <begin position="123"/>
        <end position="141"/>
    </location>
</feature>
<comment type="similarity">
    <text evidence="2">Belongs to the EccD/Snm4 family.</text>
</comment>
<gene>
    <name evidence="9" type="ORF">ADL15_28825</name>
</gene>
<comment type="subcellular location">
    <subcellularLocation>
        <location evidence="1">Cell membrane</location>
        <topology evidence="1">Multi-pass membrane protein</topology>
    </subcellularLocation>
</comment>
<dbReference type="EMBL" id="LLZH01000281">
    <property type="protein sequence ID" value="KUL29170.1"/>
    <property type="molecule type" value="Genomic_DNA"/>
</dbReference>
<dbReference type="GO" id="GO:0005886">
    <property type="term" value="C:plasma membrane"/>
    <property type="evidence" value="ECO:0007669"/>
    <property type="project" value="UniProtKB-SubCell"/>
</dbReference>
<dbReference type="InterPro" id="IPR044049">
    <property type="entry name" value="EccD_transm"/>
</dbReference>
<sequence>MTSSIVGGLTRVTIVAPRTRMDLALPADVPMADLLPILLWHAGEDLADEGAKNGGWSLNRLGQSPLDSSRTSMELEIRDGEVLYFTPRNAAAPEVLFDDVVDAVATGTQNRSGRWEVKHTRRFAVVFAATMALAGAVAVLFSGPPQLPGGLVGLFAAIALLATAAVLSRAAGHTTAATLVALAGLGYAAVGGLLVLGGDRKLGELAAPHVLLSAVTLLVAAAAATVAVGASGPLFLGTMGVAGALALGTGVCLAFGVAPGAGAAVAAALAFAVVPSLPLLAYRLARLPIPSVPTGPDDLKTDDDFVDGARILMLSDRADRFLTGLIATVATIICGASLVLVLDGDAPNLALCAVFALLLLLRARPLLTQAQRLPMLGAGSLALALAAYGLYHQGGPALRLTAVTGGLVVAAAISLVYGTAVAGRRISPVWGRLLDIAEILLIVAVVPLAAWVCGLYGWITTVKS</sequence>
<feature type="transmembrane region" description="Helical" evidence="7">
    <location>
        <begin position="263"/>
        <end position="282"/>
    </location>
</feature>
<comment type="caution">
    <text evidence="9">The sequence shown here is derived from an EMBL/GenBank/DDBJ whole genome shotgun (WGS) entry which is preliminary data.</text>
</comment>
<feature type="domain" description="EccD-like transmembrane" evidence="8">
    <location>
        <begin position="120"/>
        <end position="460"/>
    </location>
</feature>
<evidence type="ECO:0000313" key="9">
    <source>
        <dbReference type="EMBL" id="KUL29170.1"/>
    </source>
</evidence>
<feature type="transmembrane region" description="Helical" evidence="7">
    <location>
        <begin position="397"/>
        <end position="418"/>
    </location>
</feature>
<feature type="transmembrane region" description="Helical" evidence="7">
    <location>
        <begin position="210"/>
        <end position="228"/>
    </location>
</feature>
<dbReference type="RefSeq" id="WP_067697747.1">
    <property type="nucleotide sequence ID" value="NZ_LLZH01000281.1"/>
</dbReference>
<keyword evidence="4 7" id="KW-0812">Transmembrane</keyword>
<evidence type="ECO:0000313" key="10">
    <source>
        <dbReference type="Proteomes" id="UP000053244"/>
    </source>
</evidence>
<feature type="transmembrane region" description="Helical" evidence="7">
    <location>
        <begin position="321"/>
        <end position="340"/>
    </location>
</feature>
<feature type="transmembrane region" description="Helical" evidence="7">
    <location>
        <begin position="373"/>
        <end position="391"/>
    </location>
</feature>
<reference evidence="9 10" key="1">
    <citation type="submission" date="2015-10" db="EMBL/GenBank/DDBJ databases">
        <authorList>
            <person name="Gilbert D.G."/>
        </authorList>
    </citation>
    <scope>NUCLEOTIDE SEQUENCE [LARGE SCALE GENOMIC DNA]</scope>
    <source>
        <strain evidence="9 10">NRRL B-16712</strain>
    </source>
</reference>
<evidence type="ECO:0000256" key="7">
    <source>
        <dbReference type="SAM" id="Phobius"/>
    </source>
</evidence>
<evidence type="ECO:0000256" key="6">
    <source>
        <dbReference type="ARBA" id="ARBA00023136"/>
    </source>
</evidence>
<dbReference type="InterPro" id="IPR024962">
    <property type="entry name" value="YukD-like"/>
</dbReference>
<dbReference type="NCBIfam" id="TIGR03920">
    <property type="entry name" value="T7SS_EccD"/>
    <property type="match status" value="1"/>
</dbReference>
<protein>
    <submittedName>
        <fullName evidence="9">Type VII secretion integral membrane protein EccD</fullName>
    </submittedName>
</protein>
<keyword evidence="6 7" id="KW-0472">Membrane</keyword>
<feature type="transmembrane region" description="Helical" evidence="7">
    <location>
        <begin position="439"/>
        <end position="459"/>
    </location>
</feature>
<evidence type="ECO:0000256" key="2">
    <source>
        <dbReference type="ARBA" id="ARBA00006162"/>
    </source>
</evidence>
<feature type="transmembrane region" description="Helical" evidence="7">
    <location>
        <begin position="346"/>
        <end position="361"/>
    </location>
</feature>
<evidence type="ECO:0000259" key="8">
    <source>
        <dbReference type="Pfam" id="PF19053"/>
    </source>
</evidence>
<organism evidence="9 10">
    <name type="scientific">Actinoplanes awajinensis subsp. mycoplanecinus</name>
    <dbReference type="NCBI Taxonomy" id="135947"/>
    <lineage>
        <taxon>Bacteria</taxon>
        <taxon>Bacillati</taxon>
        <taxon>Actinomycetota</taxon>
        <taxon>Actinomycetes</taxon>
        <taxon>Micromonosporales</taxon>
        <taxon>Micromonosporaceae</taxon>
        <taxon>Actinoplanes</taxon>
    </lineage>
</organism>
<dbReference type="AlphaFoldDB" id="A0A117MPT4"/>
<dbReference type="InterPro" id="IPR006707">
    <property type="entry name" value="T7SS_EccD"/>
</dbReference>
<dbReference type="Gene3D" id="3.10.20.90">
    <property type="entry name" value="Phosphatidylinositol 3-kinase Catalytic Subunit, Chain A, domain 1"/>
    <property type="match status" value="1"/>
</dbReference>
<name>A0A117MPT4_9ACTN</name>